<feature type="coiled-coil region" evidence="1">
    <location>
        <begin position="610"/>
        <end position="704"/>
    </location>
</feature>
<dbReference type="EMBL" id="CP144535">
    <property type="protein sequence ID" value="WWC62415.1"/>
    <property type="molecule type" value="Genomic_DNA"/>
</dbReference>
<dbReference type="VEuPathDB" id="FungiDB:I303_05543"/>
<evidence type="ECO:0000313" key="3">
    <source>
        <dbReference type="EMBL" id="OBR84684.1"/>
    </source>
</evidence>
<accession>A0A1A6A3Q3</accession>
<reference evidence="4" key="2">
    <citation type="submission" date="2013-07" db="EMBL/GenBank/DDBJ databases">
        <authorList>
            <consortium name="The Broad Institute Genome Sequencing Platform"/>
            <person name="Cuomo C."/>
            <person name="Litvintseva A."/>
            <person name="Chen Y."/>
            <person name="Heitman J."/>
            <person name="Sun S."/>
            <person name="Springer D."/>
            <person name="Dromer F."/>
            <person name="Young S.K."/>
            <person name="Zeng Q."/>
            <person name="Gargeya S."/>
            <person name="Fitzgerald M."/>
            <person name="Abouelleil A."/>
            <person name="Alvarado L."/>
            <person name="Berlin A.M."/>
            <person name="Chapman S.B."/>
            <person name="Dewar J."/>
            <person name="Goldberg J."/>
            <person name="Griggs A."/>
            <person name="Gujja S."/>
            <person name="Hansen M."/>
            <person name="Howarth C."/>
            <person name="Imamovic A."/>
            <person name="Larimer J."/>
            <person name="McCowan C."/>
            <person name="Murphy C."/>
            <person name="Pearson M."/>
            <person name="Priest M."/>
            <person name="Roberts A."/>
            <person name="Saif S."/>
            <person name="Shea T."/>
            <person name="Sykes S."/>
            <person name="Wortman J."/>
            <person name="Nusbaum C."/>
            <person name="Birren B."/>
        </authorList>
    </citation>
    <scope>NUCLEOTIDE SEQUENCE</scope>
    <source>
        <strain evidence="4">CBS 10117</strain>
    </source>
</reference>
<feature type="compositionally biased region" description="Low complexity" evidence="2">
    <location>
        <begin position="494"/>
        <end position="507"/>
    </location>
</feature>
<keyword evidence="5" id="KW-1185">Reference proteome</keyword>
<evidence type="ECO:0000313" key="4">
    <source>
        <dbReference type="EMBL" id="WWC62415.1"/>
    </source>
</evidence>
<feature type="compositionally biased region" description="Low complexity" evidence="2">
    <location>
        <begin position="11"/>
        <end position="38"/>
    </location>
</feature>
<gene>
    <name evidence="3" type="ORF">I303_05543</name>
    <name evidence="4" type="ORF">I303_105011</name>
</gene>
<evidence type="ECO:0000313" key="5">
    <source>
        <dbReference type="Proteomes" id="UP000078595"/>
    </source>
</evidence>
<feature type="region of interest" description="Disordered" evidence="2">
    <location>
        <begin position="1"/>
        <end position="65"/>
    </location>
</feature>
<evidence type="ECO:0000256" key="2">
    <source>
        <dbReference type="SAM" id="MobiDB-lite"/>
    </source>
</evidence>
<feature type="compositionally biased region" description="Polar residues" evidence="2">
    <location>
        <begin position="1"/>
        <end position="10"/>
    </location>
</feature>
<reference evidence="3" key="1">
    <citation type="submission" date="2013-07" db="EMBL/GenBank/DDBJ databases">
        <title>The Genome Sequence of Cryptococcus dejecticola CBS10117.</title>
        <authorList>
            <consortium name="The Broad Institute Genome Sequencing Platform"/>
            <person name="Cuomo C."/>
            <person name="Litvintseva A."/>
            <person name="Chen Y."/>
            <person name="Heitman J."/>
            <person name="Sun S."/>
            <person name="Springer D."/>
            <person name="Dromer F."/>
            <person name="Young S.K."/>
            <person name="Zeng Q."/>
            <person name="Gargeya S."/>
            <person name="Fitzgerald M."/>
            <person name="Abouelleil A."/>
            <person name="Alvarado L."/>
            <person name="Berlin A.M."/>
            <person name="Chapman S.B."/>
            <person name="Dewar J."/>
            <person name="Goldberg J."/>
            <person name="Griggs A."/>
            <person name="Gujja S."/>
            <person name="Hansen M."/>
            <person name="Howarth C."/>
            <person name="Imamovic A."/>
            <person name="Larimer J."/>
            <person name="McCowan C."/>
            <person name="Murphy C."/>
            <person name="Pearson M."/>
            <person name="Priest M."/>
            <person name="Roberts A."/>
            <person name="Saif S."/>
            <person name="Shea T."/>
            <person name="Sykes S."/>
            <person name="Wortman J."/>
            <person name="Nusbaum C."/>
            <person name="Birren B."/>
        </authorList>
    </citation>
    <scope>NUCLEOTIDE SEQUENCE [LARGE SCALE GENOMIC DNA]</scope>
    <source>
        <strain evidence="3">CBS 10117</strain>
    </source>
</reference>
<keyword evidence="1" id="KW-0175">Coiled coil</keyword>
<name>A0A1A6A3Q3_9TREE</name>
<dbReference type="RefSeq" id="XP_018262526.1">
    <property type="nucleotide sequence ID" value="XM_018408835.1"/>
</dbReference>
<dbReference type="Proteomes" id="UP000078595">
    <property type="component" value="Chromosome 6"/>
</dbReference>
<proteinExistence type="predicted"/>
<sequence length="736" mass="82474">MKLSRQIQRLASSSKGPSRSSSFLSRQASTSASSESSRNFIPDQPPHLATPGSLSHSIPRPHELQGYFDSSKPSFRVAARPSVQATQKEQDTYHELQDLVKLPSSSRTEGGSAKIWQKYQSLSPAFRRTLPIAFLQKVFQYVIPNSKHVAELSALPEYSSDQAKNLFLRTRLRYHSTLGSKWERRLRTIASDMISSSASDPKSSSGEVDPQVLIKGISKLAIVGDKAGCESIINEIRVRYDGKLTFRQLRTMYGYGLRSVSKWLKIHSYRLKVNNKSSSVNEKNQRDITEAAEVAKRLIKAMQERNVQPNSTTAENLLNISRLVISLSNDPKIVQSFNELSETILINGYSLDLDNITFGPEKVDVLKPSVKLAIIDYYGRRNKLYQMIAAFENLFPGDIDRLSLGSKSVEEMIAEEEEEIPTLSRLMAAEQKERAERGWFGRRTVEHGGIETPMSADSASSSQPRGFNDFLPSIPQPYDIIPPTSFSTDLTELSPSLSGTPSSSSQRSVHDDTDMVSSVLAMLSTAWQSKIKVSPHDTIYKDISVHVLRLAVRAANVEQARYLESIKSGTVGDIRPGMRVEVNWFRAVWRTVRWTRSSTRRGTKYAKIVLDQLEDAKVRLEQEKTIYASLLSQTNEAGEYPAEYAERVSGLSKLIGKIEGIQVELREIEEQIQANLVVATERKARSNSARIVKLEERREALLAQKSRKKGLSGRLLGMNEVGENERSWNAERAAMA</sequence>
<feature type="region of interest" description="Disordered" evidence="2">
    <location>
        <begin position="490"/>
        <end position="511"/>
    </location>
</feature>
<feature type="coiled-coil region" evidence="1">
    <location>
        <begin position="399"/>
        <end position="433"/>
    </location>
</feature>
<evidence type="ECO:0000256" key="1">
    <source>
        <dbReference type="SAM" id="Coils"/>
    </source>
</evidence>
<dbReference type="OrthoDB" id="2575001at2759"/>
<protein>
    <submittedName>
        <fullName evidence="3">Uncharacterized protein</fullName>
    </submittedName>
</protein>
<reference evidence="4" key="3">
    <citation type="submission" date="2024-02" db="EMBL/GenBank/DDBJ databases">
        <title>Comparative genomics of Cryptococcus and Kwoniella reveals pathogenesis evolution and contrasting modes of karyotype evolution via chromosome fusion or intercentromeric recombination.</title>
        <authorList>
            <person name="Coelho M.A."/>
            <person name="David-Palma M."/>
            <person name="Shea T."/>
            <person name="Bowers K."/>
            <person name="McGinley-Smith S."/>
            <person name="Mohammad A.W."/>
            <person name="Gnirke A."/>
            <person name="Yurkov A.M."/>
            <person name="Nowrousian M."/>
            <person name="Sun S."/>
            <person name="Cuomo C.A."/>
            <person name="Heitman J."/>
        </authorList>
    </citation>
    <scope>NUCLEOTIDE SEQUENCE</scope>
    <source>
        <strain evidence="4">CBS 10117</strain>
    </source>
</reference>
<organism evidence="3">
    <name type="scientific">Kwoniella dejecticola CBS 10117</name>
    <dbReference type="NCBI Taxonomy" id="1296121"/>
    <lineage>
        <taxon>Eukaryota</taxon>
        <taxon>Fungi</taxon>
        <taxon>Dikarya</taxon>
        <taxon>Basidiomycota</taxon>
        <taxon>Agaricomycotina</taxon>
        <taxon>Tremellomycetes</taxon>
        <taxon>Tremellales</taxon>
        <taxon>Cryptococcaceae</taxon>
        <taxon>Kwoniella</taxon>
    </lineage>
</organism>
<dbReference type="KEGG" id="kdj:28969242"/>
<dbReference type="AlphaFoldDB" id="A0A1A6A3Q3"/>
<dbReference type="EMBL" id="KI894032">
    <property type="protein sequence ID" value="OBR84684.1"/>
    <property type="molecule type" value="Genomic_DNA"/>
</dbReference>
<dbReference type="GeneID" id="28969242"/>